<keyword evidence="2" id="KW-1185">Reference proteome</keyword>
<comment type="caution">
    <text evidence="1">The sequence shown here is derived from an EMBL/GenBank/DDBJ whole genome shotgun (WGS) entry which is preliminary data.</text>
</comment>
<dbReference type="EMBL" id="BMQB01000010">
    <property type="protein sequence ID" value="GGK05892.1"/>
    <property type="molecule type" value="Genomic_DNA"/>
</dbReference>
<reference evidence="1" key="1">
    <citation type="journal article" date="2014" name="Int. J. Syst. Evol. Microbiol.">
        <title>Complete genome sequence of Corynebacterium casei LMG S-19264T (=DSM 44701T), isolated from a smear-ripened cheese.</title>
        <authorList>
            <consortium name="US DOE Joint Genome Institute (JGI-PGF)"/>
            <person name="Walter F."/>
            <person name="Albersmeier A."/>
            <person name="Kalinowski J."/>
            <person name="Ruckert C."/>
        </authorList>
    </citation>
    <scope>NUCLEOTIDE SEQUENCE</scope>
    <source>
        <strain evidence="1">JCM 3090</strain>
    </source>
</reference>
<sequence>MDTSTPPARVSDGAHVAVGMTVVDSAGAGAGTVAAVQPPGTQVRPDTVTPAAEHLMAVGYVRIDGSGALSNDTFAAGDQIAGSTDGEPGVVTLSVPRGELHRAAP</sequence>
<evidence type="ECO:0000313" key="1">
    <source>
        <dbReference type="EMBL" id="GGK05892.1"/>
    </source>
</evidence>
<name>A0A8J3BF13_9ACTN</name>
<dbReference type="Proteomes" id="UP000649739">
    <property type="component" value="Unassembled WGS sequence"/>
</dbReference>
<protein>
    <submittedName>
        <fullName evidence="1">Uncharacterized protein</fullName>
    </submittedName>
</protein>
<dbReference type="RefSeq" id="WP_229784270.1">
    <property type="nucleotide sequence ID" value="NZ_BMQB01000010.1"/>
</dbReference>
<organism evidence="1 2">
    <name type="scientific">Pilimelia anulata</name>
    <dbReference type="NCBI Taxonomy" id="53371"/>
    <lineage>
        <taxon>Bacteria</taxon>
        <taxon>Bacillati</taxon>
        <taxon>Actinomycetota</taxon>
        <taxon>Actinomycetes</taxon>
        <taxon>Micromonosporales</taxon>
        <taxon>Micromonosporaceae</taxon>
        <taxon>Pilimelia</taxon>
    </lineage>
</organism>
<evidence type="ECO:0000313" key="2">
    <source>
        <dbReference type="Proteomes" id="UP000649739"/>
    </source>
</evidence>
<proteinExistence type="predicted"/>
<accession>A0A8J3BF13</accession>
<dbReference type="AlphaFoldDB" id="A0A8J3BF13"/>
<reference evidence="1" key="2">
    <citation type="submission" date="2020-09" db="EMBL/GenBank/DDBJ databases">
        <authorList>
            <person name="Sun Q."/>
            <person name="Ohkuma M."/>
        </authorList>
    </citation>
    <scope>NUCLEOTIDE SEQUENCE</scope>
    <source>
        <strain evidence="1">JCM 3090</strain>
    </source>
</reference>
<gene>
    <name evidence="1" type="ORF">GCM10010123_39820</name>
</gene>